<evidence type="ECO:0000256" key="4">
    <source>
        <dbReference type="ARBA" id="ARBA00022679"/>
    </source>
</evidence>
<dbReference type="EMBL" id="LCFB01000011">
    <property type="protein sequence ID" value="KKS85071.1"/>
    <property type="molecule type" value="Genomic_DNA"/>
</dbReference>
<dbReference type="GO" id="GO:0005886">
    <property type="term" value="C:plasma membrane"/>
    <property type="evidence" value="ECO:0007669"/>
    <property type="project" value="UniProtKB-SubCell"/>
</dbReference>
<sequence>MRIRIHIIFTLLILYAALAGFFIFNHRLDINPDGISYIEIARNLSVGHFRSAITAYWSPGYPLHLIALKPLGDWLTVTKVSTFILAMSWLISSYCFAFYIFKDHRKAELTAIFTLLFAGSSSMWQLITPDLLLSVYILLLLMVVTSLIHESSAIDWRMFGLLLGFGYLIKTYFLVFALLFFPVVVWRYVHPRIPTSVSWVLVGLTSIVVIWSSFLFIKYHQFSVGTSGQITYQTFVTGNTFNFLNSPQQPTAGAISYWSDPADFTPITFDVMKQLVALKKNLVTTGQFLLKNFHLGLIFLVFASNEIRRKRELRILAIFIILWILLYAVVLVEERYLWPIVVPLIILLVVGMKPHFKPLVTVFFLAALFLFSSHYTKAVAPDRNSVLHFAISQKITAPCVLLSDEWARGLYVAYFSGCTYLGRTASADQVSAIEILKREIKVGQATHFLSFHPEQYEEIMPRLSDSKKEWTLIGLNATLYTIKN</sequence>
<keyword evidence="3" id="KW-0328">Glycosyltransferase</keyword>
<feature type="transmembrane region" description="Helical" evidence="8">
    <location>
        <begin position="133"/>
        <end position="149"/>
    </location>
</feature>
<evidence type="ECO:0000256" key="7">
    <source>
        <dbReference type="ARBA" id="ARBA00023136"/>
    </source>
</evidence>
<dbReference type="GO" id="GO:0016763">
    <property type="term" value="F:pentosyltransferase activity"/>
    <property type="evidence" value="ECO:0007669"/>
    <property type="project" value="TreeGrafter"/>
</dbReference>
<dbReference type="Proteomes" id="UP000034543">
    <property type="component" value="Unassembled WGS sequence"/>
</dbReference>
<dbReference type="AlphaFoldDB" id="A0A0G1EPV9"/>
<evidence type="ECO:0000313" key="9">
    <source>
        <dbReference type="EMBL" id="KKS85071.1"/>
    </source>
</evidence>
<evidence type="ECO:0000256" key="6">
    <source>
        <dbReference type="ARBA" id="ARBA00022989"/>
    </source>
</evidence>
<gene>
    <name evidence="9" type="ORF">UV59_C0011G0027</name>
</gene>
<dbReference type="GO" id="GO:0009103">
    <property type="term" value="P:lipopolysaccharide biosynthetic process"/>
    <property type="evidence" value="ECO:0007669"/>
    <property type="project" value="UniProtKB-ARBA"/>
</dbReference>
<name>A0A0G1EPV9_9BACT</name>
<reference evidence="9 10" key="1">
    <citation type="journal article" date="2015" name="Nature">
        <title>rRNA introns, odd ribosomes, and small enigmatic genomes across a large radiation of phyla.</title>
        <authorList>
            <person name="Brown C.T."/>
            <person name="Hug L.A."/>
            <person name="Thomas B.C."/>
            <person name="Sharon I."/>
            <person name="Castelle C.J."/>
            <person name="Singh A."/>
            <person name="Wilkins M.J."/>
            <person name="Williams K.H."/>
            <person name="Banfield J.F."/>
        </authorList>
    </citation>
    <scope>NUCLEOTIDE SEQUENCE [LARGE SCALE GENOMIC DNA]</scope>
</reference>
<dbReference type="STRING" id="1618436.UV59_C0011G0027"/>
<feature type="transmembrane region" description="Helical" evidence="8">
    <location>
        <begin position="313"/>
        <end position="330"/>
    </location>
</feature>
<keyword evidence="7 8" id="KW-0472">Membrane</keyword>
<feature type="transmembrane region" description="Helical" evidence="8">
    <location>
        <begin position="80"/>
        <end position="101"/>
    </location>
</feature>
<keyword evidence="2" id="KW-1003">Cell membrane</keyword>
<protein>
    <recommendedName>
        <fullName evidence="11">Glycosyltransferase RgtA/B/C/D-like domain-containing protein</fullName>
    </recommendedName>
</protein>
<evidence type="ECO:0000256" key="3">
    <source>
        <dbReference type="ARBA" id="ARBA00022676"/>
    </source>
</evidence>
<evidence type="ECO:0000256" key="2">
    <source>
        <dbReference type="ARBA" id="ARBA00022475"/>
    </source>
</evidence>
<evidence type="ECO:0000256" key="5">
    <source>
        <dbReference type="ARBA" id="ARBA00022692"/>
    </source>
</evidence>
<feature type="transmembrane region" description="Helical" evidence="8">
    <location>
        <begin position="108"/>
        <end position="127"/>
    </location>
</feature>
<feature type="transmembrane region" description="Helical" evidence="8">
    <location>
        <begin position="7"/>
        <end position="24"/>
    </location>
</feature>
<comment type="subcellular location">
    <subcellularLocation>
        <location evidence="1">Cell membrane</location>
        <topology evidence="1">Multi-pass membrane protein</topology>
    </subcellularLocation>
</comment>
<keyword evidence="6 8" id="KW-1133">Transmembrane helix</keyword>
<evidence type="ECO:0000256" key="8">
    <source>
        <dbReference type="SAM" id="Phobius"/>
    </source>
</evidence>
<dbReference type="PANTHER" id="PTHR33908">
    <property type="entry name" value="MANNOSYLTRANSFERASE YKCB-RELATED"/>
    <property type="match status" value="1"/>
</dbReference>
<dbReference type="InterPro" id="IPR050297">
    <property type="entry name" value="LipidA_mod_glycosyltrf_83"/>
</dbReference>
<evidence type="ECO:0000313" key="10">
    <source>
        <dbReference type="Proteomes" id="UP000034543"/>
    </source>
</evidence>
<feature type="transmembrane region" description="Helical" evidence="8">
    <location>
        <begin position="197"/>
        <end position="217"/>
    </location>
</feature>
<evidence type="ECO:0000256" key="1">
    <source>
        <dbReference type="ARBA" id="ARBA00004651"/>
    </source>
</evidence>
<keyword evidence="4" id="KW-0808">Transferase</keyword>
<accession>A0A0G1EPV9</accession>
<evidence type="ECO:0008006" key="11">
    <source>
        <dbReference type="Google" id="ProtNLM"/>
    </source>
</evidence>
<organism evidence="9 10">
    <name type="scientific">Candidatus Gottesmanbacteria bacterium GW2011_GWA1_43_11</name>
    <dbReference type="NCBI Taxonomy" id="1618436"/>
    <lineage>
        <taxon>Bacteria</taxon>
        <taxon>Candidatus Gottesmaniibacteriota</taxon>
    </lineage>
</organism>
<comment type="caution">
    <text evidence="9">The sequence shown here is derived from an EMBL/GenBank/DDBJ whole genome shotgun (WGS) entry which is preliminary data.</text>
</comment>
<feature type="transmembrane region" description="Helical" evidence="8">
    <location>
        <begin position="161"/>
        <end position="185"/>
    </location>
</feature>
<feature type="transmembrane region" description="Helical" evidence="8">
    <location>
        <begin position="359"/>
        <end position="376"/>
    </location>
</feature>
<dbReference type="PANTHER" id="PTHR33908:SF11">
    <property type="entry name" value="MEMBRANE PROTEIN"/>
    <property type="match status" value="1"/>
</dbReference>
<proteinExistence type="predicted"/>
<feature type="transmembrane region" description="Helical" evidence="8">
    <location>
        <begin position="336"/>
        <end position="352"/>
    </location>
</feature>
<keyword evidence="5 8" id="KW-0812">Transmembrane</keyword>